<organism evidence="8 9">
    <name type="scientific">Escallonia rubra</name>
    <dbReference type="NCBI Taxonomy" id="112253"/>
    <lineage>
        <taxon>Eukaryota</taxon>
        <taxon>Viridiplantae</taxon>
        <taxon>Streptophyta</taxon>
        <taxon>Embryophyta</taxon>
        <taxon>Tracheophyta</taxon>
        <taxon>Spermatophyta</taxon>
        <taxon>Magnoliopsida</taxon>
        <taxon>eudicotyledons</taxon>
        <taxon>Gunneridae</taxon>
        <taxon>Pentapetalae</taxon>
        <taxon>asterids</taxon>
        <taxon>campanulids</taxon>
        <taxon>Escalloniales</taxon>
        <taxon>Escalloniaceae</taxon>
        <taxon>Escallonia</taxon>
    </lineage>
</organism>
<dbReference type="EMBL" id="JAVXUO010000246">
    <property type="protein sequence ID" value="KAK2994049.1"/>
    <property type="molecule type" value="Genomic_DNA"/>
</dbReference>
<dbReference type="AlphaFoldDB" id="A0AA88UQU1"/>
<gene>
    <name evidence="8" type="ORF">RJ640_012319</name>
</gene>
<reference evidence="8" key="1">
    <citation type="submission" date="2022-12" db="EMBL/GenBank/DDBJ databases">
        <title>Draft genome assemblies for two species of Escallonia (Escalloniales).</title>
        <authorList>
            <person name="Chanderbali A."/>
            <person name="Dervinis C."/>
            <person name="Anghel I."/>
            <person name="Soltis D."/>
            <person name="Soltis P."/>
            <person name="Zapata F."/>
        </authorList>
    </citation>
    <scope>NUCLEOTIDE SEQUENCE</scope>
    <source>
        <strain evidence="8">UCBG92.1500</strain>
        <tissue evidence="8">Leaf</tissue>
    </source>
</reference>
<dbReference type="InterPro" id="IPR004776">
    <property type="entry name" value="Mem_transp_PIN-like"/>
</dbReference>
<comment type="subcellular location">
    <subcellularLocation>
        <location evidence="1">Membrane</location>
        <topology evidence="1">Multi-pass membrane protein</topology>
    </subcellularLocation>
</comment>
<keyword evidence="4" id="KW-0812">Transmembrane</keyword>
<dbReference type="Proteomes" id="UP001187471">
    <property type="component" value="Unassembled WGS sequence"/>
</dbReference>
<accession>A0AA88UQU1</accession>
<evidence type="ECO:0000256" key="2">
    <source>
        <dbReference type="ARBA" id="ARBA00009177"/>
    </source>
</evidence>
<protein>
    <submittedName>
        <fullName evidence="8">Uncharacterized protein</fullName>
    </submittedName>
</protein>
<proteinExistence type="inferred from homology"/>
<dbReference type="GO" id="GO:0009926">
    <property type="term" value="P:auxin polar transport"/>
    <property type="evidence" value="ECO:0007669"/>
    <property type="project" value="TreeGrafter"/>
</dbReference>
<keyword evidence="3" id="KW-0813">Transport</keyword>
<dbReference type="PANTHER" id="PTHR31752:SF72">
    <property type="entry name" value="AUXIN EFFLUX CARRIER COMPONENT 3A"/>
    <property type="match status" value="1"/>
</dbReference>
<comment type="similarity">
    <text evidence="2">Belongs to the auxin efflux carrier (TC 2.A.69.1) family.</text>
</comment>
<dbReference type="GO" id="GO:0010329">
    <property type="term" value="F:auxin efflux transmembrane transporter activity"/>
    <property type="evidence" value="ECO:0007669"/>
    <property type="project" value="TreeGrafter"/>
</dbReference>
<evidence type="ECO:0000256" key="3">
    <source>
        <dbReference type="ARBA" id="ARBA00022448"/>
    </source>
</evidence>
<evidence type="ECO:0000256" key="1">
    <source>
        <dbReference type="ARBA" id="ARBA00004141"/>
    </source>
</evidence>
<dbReference type="InterPro" id="IPR051107">
    <property type="entry name" value="Auxin_Efflux_Carrier"/>
</dbReference>
<dbReference type="Pfam" id="PF03547">
    <property type="entry name" value="Mem_trans"/>
    <property type="match status" value="1"/>
</dbReference>
<sequence>MILAYGSVRWWKIFSPDQCSGINRFVAIFAVPLLSFHFISTNNPSSFWSSAALPLLLRGLRLGLELLGPSRLLAQRGRRIDWFSVDPSSDRCRRRSKNPPPDTHLSPFSGTFTTDLLSTAVAVGPTIVSLGGSGKGDQCSVVLPDVHAFDTHRPDRDWF</sequence>
<dbReference type="GO" id="GO:0005783">
    <property type="term" value="C:endoplasmic reticulum"/>
    <property type="evidence" value="ECO:0007669"/>
    <property type="project" value="TreeGrafter"/>
</dbReference>
<name>A0AA88UQU1_9ASTE</name>
<keyword evidence="5" id="KW-1133">Transmembrane helix</keyword>
<evidence type="ECO:0000256" key="7">
    <source>
        <dbReference type="ARBA" id="ARBA00023294"/>
    </source>
</evidence>
<dbReference type="PANTHER" id="PTHR31752">
    <property type="entry name" value="AUXIN EFFLUX CARRIER COMPONENT 1B-RELATED"/>
    <property type="match status" value="1"/>
</dbReference>
<dbReference type="GO" id="GO:0009734">
    <property type="term" value="P:auxin-activated signaling pathway"/>
    <property type="evidence" value="ECO:0007669"/>
    <property type="project" value="UniProtKB-KW"/>
</dbReference>
<evidence type="ECO:0000256" key="6">
    <source>
        <dbReference type="ARBA" id="ARBA00023136"/>
    </source>
</evidence>
<evidence type="ECO:0000256" key="4">
    <source>
        <dbReference type="ARBA" id="ARBA00022692"/>
    </source>
</evidence>
<comment type="caution">
    <text evidence="8">The sequence shown here is derived from an EMBL/GenBank/DDBJ whole genome shotgun (WGS) entry which is preliminary data.</text>
</comment>
<evidence type="ECO:0000313" key="9">
    <source>
        <dbReference type="Proteomes" id="UP001187471"/>
    </source>
</evidence>
<evidence type="ECO:0000256" key="5">
    <source>
        <dbReference type="ARBA" id="ARBA00022989"/>
    </source>
</evidence>
<dbReference type="GO" id="GO:0005886">
    <property type="term" value="C:plasma membrane"/>
    <property type="evidence" value="ECO:0007669"/>
    <property type="project" value="TreeGrafter"/>
</dbReference>
<keyword evidence="9" id="KW-1185">Reference proteome</keyword>
<keyword evidence="7" id="KW-0927">Auxin signaling pathway</keyword>
<keyword evidence="6" id="KW-0472">Membrane</keyword>
<evidence type="ECO:0000313" key="8">
    <source>
        <dbReference type="EMBL" id="KAK2994049.1"/>
    </source>
</evidence>